<organism evidence="2 3">
    <name type="scientific">Sinanodonta woodiana</name>
    <name type="common">Chinese pond mussel</name>
    <name type="synonym">Anodonta woodiana</name>
    <dbReference type="NCBI Taxonomy" id="1069815"/>
    <lineage>
        <taxon>Eukaryota</taxon>
        <taxon>Metazoa</taxon>
        <taxon>Spiralia</taxon>
        <taxon>Lophotrochozoa</taxon>
        <taxon>Mollusca</taxon>
        <taxon>Bivalvia</taxon>
        <taxon>Autobranchia</taxon>
        <taxon>Heteroconchia</taxon>
        <taxon>Palaeoheterodonta</taxon>
        <taxon>Unionida</taxon>
        <taxon>Unionoidea</taxon>
        <taxon>Unionidae</taxon>
        <taxon>Unioninae</taxon>
        <taxon>Sinanodonta</taxon>
    </lineage>
</organism>
<reference evidence="2 3" key="1">
    <citation type="submission" date="2024-11" db="EMBL/GenBank/DDBJ databases">
        <title>Chromosome-level genome assembly of the freshwater bivalve Anodonta woodiana.</title>
        <authorList>
            <person name="Chen X."/>
        </authorList>
    </citation>
    <scope>NUCLEOTIDE SEQUENCE [LARGE SCALE GENOMIC DNA]</scope>
    <source>
        <strain evidence="2">MN2024</strain>
        <tissue evidence="2">Gills</tissue>
    </source>
</reference>
<sequence length="615" mass="69681">MPTSSQALIMKNTDFSSLPLLLERNQLSATATVSHYGLPRFNVTESAFDYGRLAQRKLIPIRRAESVPNIRLRLDVSTLPELLQIRGIQGALSYDMTTSSFHWRLPKSTLSPFRDHSKPAVNDEFQRLSSHNSEQSSSGHIILSTVAEDGSIGDTYWSNVGNKNGIQVLPYSSPGENHMSRRIKYQHANTTDTGRNAIPRNNFVELGRIRRVSTPEDAPFLRQSLSSGNRESYGQVLPELNRREFKNVRFLSQSVSASDESRRDKISSMILEEGKFEPMEEDDSLHLYSNPSSPKRRQIQTLDPLAKPTDIQIQIYDRLVRLGFRRPKGERPSPKVSDKDTNSTKPSDQGYEATFTGHESASSETQQKEADANSGRIRFLNESRQLMASVGYKSETWGPTKTTNFPSDQNQALLEVSSEVDNQNRNLADNHSSYDEKSGKKISLLDDAKLKANYKQWKKRKITSVRMRKDLPPSDPLSVVITLRDNAITHDGLKQRIEAATGRKVTGLRFDPLSVHTQDHDAKSQWIVGLSDQSACEELTQTGIWFGAERIHVRSFDHVMKQEHEAYKFNELLKEILRRKNESKKQGFVPRKAKQRKTPPGAKNQFTQTPDTKTT</sequence>
<feature type="compositionally biased region" description="Polar residues" evidence="1">
    <location>
        <begin position="604"/>
        <end position="615"/>
    </location>
</feature>
<protein>
    <submittedName>
        <fullName evidence="2">Uncharacterized protein</fullName>
    </submittedName>
</protein>
<feature type="region of interest" description="Disordered" evidence="1">
    <location>
        <begin position="324"/>
        <end position="374"/>
    </location>
</feature>
<dbReference type="AlphaFoldDB" id="A0ABD3XC04"/>
<proteinExistence type="predicted"/>
<accession>A0ABD3XC04</accession>
<comment type="caution">
    <text evidence="2">The sequence shown here is derived from an EMBL/GenBank/DDBJ whole genome shotgun (WGS) entry which is preliminary data.</text>
</comment>
<feature type="compositionally biased region" description="Basic and acidic residues" evidence="1">
    <location>
        <begin position="327"/>
        <end position="342"/>
    </location>
</feature>
<feature type="region of interest" description="Disordered" evidence="1">
    <location>
        <begin position="580"/>
        <end position="615"/>
    </location>
</feature>
<name>A0ABD3XC04_SINWO</name>
<feature type="region of interest" description="Disordered" evidence="1">
    <location>
        <begin position="273"/>
        <end position="305"/>
    </location>
</feature>
<evidence type="ECO:0000313" key="2">
    <source>
        <dbReference type="EMBL" id="KAL3883610.1"/>
    </source>
</evidence>
<dbReference type="Proteomes" id="UP001634394">
    <property type="component" value="Unassembled WGS sequence"/>
</dbReference>
<keyword evidence="3" id="KW-1185">Reference proteome</keyword>
<gene>
    <name evidence="2" type="ORF">ACJMK2_029856</name>
</gene>
<evidence type="ECO:0000256" key="1">
    <source>
        <dbReference type="SAM" id="MobiDB-lite"/>
    </source>
</evidence>
<dbReference type="EMBL" id="JBJQND010000003">
    <property type="protein sequence ID" value="KAL3883610.1"/>
    <property type="molecule type" value="Genomic_DNA"/>
</dbReference>
<evidence type="ECO:0000313" key="3">
    <source>
        <dbReference type="Proteomes" id="UP001634394"/>
    </source>
</evidence>